<sequence>MSSLPVHPLGQRGTKYDYEYSERGRDMKAPEKPIKLVKISTVGKTSSVEADILFKFDDKHRPNDKTKSNKDYLKHVPDPECYRIVQSYNIKYPSLIDLGNMDPDQTLEERSQRHGPYFMWRQTSEADTAKNENKSCSAFKDKATMFGDVYIFKVKEPAFDAEGNVGYDDLDDDFVETAFKGKGIEALESLRWLAEQ</sequence>
<proteinExistence type="predicted"/>
<protein>
    <submittedName>
        <fullName evidence="1">Uncharacterized protein</fullName>
    </submittedName>
</protein>
<reference evidence="1" key="1">
    <citation type="submission" date="2021-03" db="EMBL/GenBank/DDBJ databases">
        <authorList>
            <person name="Tagirdzhanova G."/>
        </authorList>
    </citation>
    <scope>NUCLEOTIDE SEQUENCE</scope>
</reference>
<keyword evidence="2" id="KW-1185">Reference proteome</keyword>
<dbReference type="EMBL" id="CAJPDT010000127">
    <property type="protein sequence ID" value="CAF9940103.1"/>
    <property type="molecule type" value="Genomic_DNA"/>
</dbReference>
<gene>
    <name evidence="1" type="ORF">IMSHALPRED_001751</name>
</gene>
<organism evidence="1 2">
    <name type="scientific">Imshaugia aleurites</name>
    <dbReference type="NCBI Taxonomy" id="172621"/>
    <lineage>
        <taxon>Eukaryota</taxon>
        <taxon>Fungi</taxon>
        <taxon>Dikarya</taxon>
        <taxon>Ascomycota</taxon>
        <taxon>Pezizomycotina</taxon>
        <taxon>Lecanoromycetes</taxon>
        <taxon>OSLEUM clade</taxon>
        <taxon>Lecanoromycetidae</taxon>
        <taxon>Lecanorales</taxon>
        <taxon>Lecanorineae</taxon>
        <taxon>Parmeliaceae</taxon>
        <taxon>Imshaugia</taxon>
    </lineage>
</organism>
<accession>A0A8H3J3Z7</accession>
<comment type="caution">
    <text evidence="1">The sequence shown here is derived from an EMBL/GenBank/DDBJ whole genome shotgun (WGS) entry which is preliminary data.</text>
</comment>
<dbReference type="AlphaFoldDB" id="A0A8H3J3Z7"/>
<evidence type="ECO:0000313" key="1">
    <source>
        <dbReference type="EMBL" id="CAF9940103.1"/>
    </source>
</evidence>
<evidence type="ECO:0000313" key="2">
    <source>
        <dbReference type="Proteomes" id="UP000664534"/>
    </source>
</evidence>
<dbReference type="Proteomes" id="UP000664534">
    <property type="component" value="Unassembled WGS sequence"/>
</dbReference>
<name>A0A8H3J3Z7_9LECA</name>